<protein>
    <submittedName>
        <fullName evidence="2">Uncharacterized protein</fullName>
    </submittedName>
</protein>
<comment type="caution">
    <text evidence="2">The sequence shown here is derived from an EMBL/GenBank/DDBJ whole genome shotgun (WGS) entry which is preliminary data.</text>
</comment>
<dbReference type="EMBL" id="JACJIA010000002">
    <property type="protein sequence ID" value="MBA8950241.1"/>
    <property type="molecule type" value="Genomic_DNA"/>
</dbReference>
<dbReference type="RefSeq" id="WP_182842693.1">
    <property type="nucleotide sequence ID" value="NZ_BAAALP010000035.1"/>
</dbReference>
<evidence type="ECO:0000256" key="1">
    <source>
        <dbReference type="SAM" id="MobiDB-lite"/>
    </source>
</evidence>
<proteinExistence type="predicted"/>
<evidence type="ECO:0000313" key="2">
    <source>
        <dbReference type="EMBL" id="MBA8950241.1"/>
    </source>
</evidence>
<dbReference type="AlphaFoldDB" id="A0A7W3LLB0"/>
<organism evidence="2 3">
    <name type="scientific">Actinomadura namibiensis</name>
    <dbReference type="NCBI Taxonomy" id="182080"/>
    <lineage>
        <taxon>Bacteria</taxon>
        <taxon>Bacillati</taxon>
        <taxon>Actinomycetota</taxon>
        <taxon>Actinomycetes</taxon>
        <taxon>Streptosporangiales</taxon>
        <taxon>Thermomonosporaceae</taxon>
        <taxon>Actinomadura</taxon>
    </lineage>
</organism>
<feature type="compositionally biased region" description="Basic residues" evidence="1">
    <location>
        <begin position="47"/>
        <end position="58"/>
    </location>
</feature>
<gene>
    <name evidence="2" type="ORF">HNR61_001854</name>
</gene>
<feature type="region of interest" description="Disordered" evidence="1">
    <location>
        <begin position="41"/>
        <end position="64"/>
    </location>
</feature>
<sequence length="104" mass="11502">MQPQEAQPAHLRHPLGKNLQARITHRGKFSGPVSASFTVKKSDGYHGKGKKTLSKRLSVKSPKGKSGVWYPPMFSCPKNATHTSVSYTWNRRGVVTSTPVVKCR</sequence>
<keyword evidence="3" id="KW-1185">Reference proteome</keyword>
<name>A0A7W3LLB0_ACTNM</name>
<dbReference type="Proteomes" id="UP000572680">
    <property type="component" value="Unassembled WGS sequence"/>
</dbReference>
<feature type="region of interest" description="Disordered" evidence="1">
    <location>
        <begin position="1"/>
        <end position="20"/>
    </location>
</feature>
<reference evidence="2 3" key="1">
    <citation type="submission" date="2020-08" db="EMBL/GenBank/DDBJ databases">
        <title>Genomic Encyclopedia of Type Strains, Phase IV (KMG-IV): sequencing the most valuable type-strain genomes for metagenomic binning, comparative biology and taxonomic classification.</title>
        <authorList>
            <person name="Goeker M."/>
        </authorList>
    </citation>
    <scope>NUCLEOTIDE SEQUENCE [LARGE SCALE GENOMIC DNA]</scope>
    <source>
        <strain evidence="2 3">DSM 44197</strain>
    </source>
</reference>
<evidence type="ECO:0000313" key="3">
    <source>
        <dbReference type="Proteomes" id="UP000572680"/>
    </source>
</evidence>
<accession>A0A7W3LLB0</accession>